<keyword evidence="1" id="KW-0732">Signal</keyword>
<dbReference type="Gene3D" id="2.60.40.1250">
    <property type="entry name" value="Thiol:disulfide interchange protein DsbD, N-terminal domain"/>
    <property type="match status" value="1"/>
</dbReference>
<gene>
    <name evidence="3" type="ORF">ACFOOI_15475</name>
</gene>
<dbReference type="EMBL" id="JBHRYQ010000001">
    <property type="protein sequence ID" value="MFC3812060.1"/>
    <property type="molecule type" value="Genomic_DNA"/>
</dbReference>
<dbReference type="InterPro" id="IPR036929">
    <property type="entry name" value="DsbDN_sf"/>
</dbReference>
<proteinExistence type="predicted"/>
<dbReference type="RefSeq" id="WP_379838922.1">
    <property type="nucleotide sequence ID" value="NZ_JBHRYQ010000001.1"/>
</dbReference>
<comment type="caution">
    <text evidence="3">The sequence shown here is derived from an EMBL/GenBank/DDBJ whole genome shotgun (WGS) entry which is preliminary data.</text>
</comment>
<protein>
    <submittedName>
        <fullName evidence="3">Protein-disulfide reductase DsbD domain-containing protein</fullName>
    </submittedName>
</protein>
<reference evidence="4" key="1">
    <citation type="journal article" date="2019" name="Int. J. Syst. Evol. Microbiol.">
        <title>The Global Catalogue of Microorganisms (GCM) 10K type strain sequencing project: providing services to taxonomists for standard genome sequencing and annotation.</title>
        <authorList>
            <consortium name="The Broad Institute Genomics Platform"/>
            <consortium name="The Broad Institute Genome Sequencing Center for Infectious Disease"/>
            <person name="Wu L."/>
            <person name="Ma J."/>
        </authorList>
    </citation>
    <scope>NUCLEOTIDE SEQUENCE [LARGE SCALE GENOMIC DNA]</scope>
    <source>
        <strain evidence="4">CECT 7956</strain>
    </source>
</reference>
<dbReference type="Proteomes" id="UP001595616">
    <property type="component" value="Unassembled WGS sequence"/>
</dbReference>
<name>A0ABV7YYH0_9BACT</name>
<evidence type="ECO:0000256" key="1">
    <source>
        <dbReference type="SAM" id="SignalP"/>
    </source>
</evidence>
<organism evidence="3 4">
    <name type="scientific">Lacihabitans lacunae</name>
    <dbReference type="NCBI Taxonomy" id="1028214"/>
    <lineage>
        <taxon>Bacteria</taxon>
        <taxon>Pseudomonadati</taxon>
        <taxon>Bacteroidota</taxon>
        <taxon>Cytophagia</taxon>
        <taxon>Cytophagales</taxon>
        <taxon>Leadbetterellaceae</taxon>
        <taxon>Lacihabitans</taxon>
    </lineage>
</organism>
<feature type="chain" id="PRO_5046005827" evidence="1">
    <location>
        <begin position="18"/>
        <end position="149"/>
    </location>
</feature>
<accession>A0ABV7YYH0</accession>
<feature type="signal peptide" evidence="1">
    <location>
        <begin position="1"/>
        <end position="17"/>
    </location>
</feature>
<evidence type="ECO:0000259" key="2">
    <source>
        <dbReference type="Pfam" id="PF11412"/>
    </source>
</evidence>
<feature type="domain" description="Thiol:disulfide interchange protein DsbD N-terminal" evidence="2">
    <location>
        <begin position="32"/>
        <end position="145"/>
    </location>
</feature>
<evidence type="ECO:0000313" key="3">
    <source>
        <dbReference type="EMBL" id="MFC3812060.1"/>
    </source>
</evidence>
<keyword evidence="4" id="KW-1185">Reference proteome</keyword>
<dbReference type="Pfam" id="PF11412">
    <property type="entry name" value="DsbD_N"/>
    <property type="match status" value="1"/>
</dbReference>
<sequence>MKKIALLCILGLTLASAEILKPAKWSFESPKVKSKVGDTVTLTFIAKIEKNWYLYSSELKVEGPTPTEITFTPNASYQTIGKVQAINPKVKHDDIWGGNVHYFIKEARFTQKVKILKPNAVIEGKINCQTCTDTDGKCIPIKEKFKFEL</sequence>
<evidence type="ECO:0000313" key="4">
    <source>
        <dbReference type="Proteomes" id="UP001595616"/>
    </source>
</evidence>
<dbReference type="InterPro" id="IPR028250">
    <property type="entry name" value="DsbDN"/>
</dbReference>